<organism evidence="2">
    <name type="scientific">Salvia splendens</name>
    <name type="common">Scarlet sage</name>
    <dbReference type="NCBI Taxonomy" id="180675"/>
    <lineage>
        <taxon>Eukaryota</taxon>
        <taxon>Viridiplantae</taxon>
        <taxon>Streptophyta</taxon>
        <taxon>Embryophyta</taxon>
        <taxon>Tracheophyta</taxon>
        <taxon>Spermatophyta</taxon>
        <taxon>Magnoliopsida</taxon>
        <taxon>eudicotyledons</taxon>
        <taxon>Gunneridae</taxon>
        <taxon>Pentapetalae</taxon>
        <taxon>asterids</taxon>
        <taxon>lamiids</taxon>
        <taxon>Lamiales</taxon>
        <taxon>Lamiaceae</taxon>
        <taxon>Nepetoideae</taxon>
        <taxon>Mentheae</taxon>
        <taxon>Salviinae</taxon>
        <taxon>Salvia</taxon>
        <taxon>Salvia subgen. Calosphace</taxon>
        <taxon>core Calosphace</taxon>
    </lineage>
</organism>
<dbReference type="AlphaFoldDB" id="A0A8X8YBE7"/>
<reference evidence="2" key="2">
    <citation type="submission" date="2020-08" db="EMBL/GenBank/DDBJ databases">
        <title>Plant Genome Project.</title>
        <authorList>
            <person name="Zhang R.-G."/>
        </authorList>
    </citation>
    <scope>NUCLEOTIDE SEQUENCE</scope>
    <source>
        <strain evidence="2">Huo1</strain>
        <tissue evidence="2">Leaf</tissue>
    </source>
</reference>
<sequence>MGRQCPILSPATVVASQQNLGLVGPSTKIAIQPPRTDPLPWDRYGGGSDRNGGGSMGFRGRRPTAWDNLALGFDDQPGRLAPKWDNAWGRQEGGRNLDQSRYDHYRVEKPRYEIMRAPRFDGSDVGNLDYEESASIYYPDYDCDSEGYDEDADRPPPQRHEEVSQELRKSPPVAGNTNVLQNIVIMWQRILVLLARKSCPRWNRLESMNEFIPNEVNVTCPLKFDMVMLEDNKANDGGDQPMDSGDHPMKYGGDAPQVPVEDKRSDALLHVDIIVKPIYTMLEVMERVDEDSLVVHANGSHLGTRWLSMEPNKEYYWTKQSGIFNPGGNIAQSSDHDWKKSESFIGTKIII</sequence>
<evidence type="ECO:0000256" key="1">
    <source>
        <dbReference type="SAM" id="MobiDB-lite"/>
    </source>
</evidence>
<dbReference type="Proteomes" id="UP000298416">
    <property type="component" value="Unassembled WGS sequence"/>
</dbReference>
<feature type="region of interest" description="Disordered" evidence="1">
    <location>
        <begin position="145"/>
        <end position="174"/>
    </location>
</feature>
<feature type="compositionally biased region" description="Basic and acidic residues" evidence="1">
    <location>
        <begin position="153"/>
        <end position="169"/>
    </location>
</feature>
<proteinExistence type="predicted"/>
<keyword evidence="3" id="KW-1185">Reference proteome</keyword>
<accession>A0A8X8YBE7</accession>
<evidence type="ECO:0000313" key="3">
    <source>
        <dbReference type="Proteomes" id="UP000298416"/>
    </source>
</evidence>
<name>A0A8X8YBE7_SALSN</name>
<dbReference type="EMBL" id="PNBA02000004">
    <property type="protein sequence ID" value="KAG6427552.1"/>
    <property type="molecule type" value="Genomic_DNA"/>
</dbReference>
<comment type="caution">
    <text evidence="2">The sequence shown here is derived from an EMBL/GenBank/DDBJ whole genome shotgun (WGS) entry which is preliminary data.</text>
</comment>
<evidence type="ECO:0000313" key="2">
    <source>
        <dbReference type="EMBL" id="KAG6427552.1"/>
    </source>
</evidence>
<gene>
    <name evidence="2" type="ORF">SASPL_111798</name>
</gene>
<protein>
    <submittedName>
        <fullName evidence="2">Uncharacterized protein</fullName>
    </submittedName>
</protein>
<reference evidence="2" key="1">
    <citation type="submission" date="2018-01" db="EMBL/GenBank/DDBJ databases">
        <authorList>
            <person name="Mao J.F."/>
        </authorList>
    </citation>
    <scope>NUCLEOTIDE SEQUENCE</scope>
    <source>
        <strain evidence="2">Huo1</strain>
        <tissue evidence="2">Leaf</tissue>
    </source>
</reference>